<accession>A0A1A9LBI6</accession>
<dbReference type="InterPro" id="IPR025393">
    <property type="entry name" value="DUF4301"/>
</dbReference>
<dbReference type="SUPFAM" id="SSF53448">
    <property type="entry name" value="Nucleotide-diphospho-sugar transferases"/>
    <property type="match status" value="1"/>
</dbReference>
<keyword evidence="2" id="KW-0418">Kinase</keyword>
<dbReference type="GO" id="GO:0016301">
    <property type="term" value="F:kinase activity"/>
    <property type="evidence" value="ECO:0007669"/>
    <property type="project" value="UniProtKB-KW"/>
</dbReference>
<dbReference type="InterPro" id="IPR029044">
    <property type="entry name" value="Nucleotide-diphossugar_trans"/>
</dbReference>
<protein>
    <submittedName>
        <fullName evidence="2">NAD metabolism ATPase/kinase</fullName>
    </submittedName>
</protein>
<dbReference type="Proteomes" id="UP000077552">
    <property type="component" value="Unassembled WGS sequence"/>
</dbReference>
<reference evidence="2 3" key="1">
    <citation type="submission" date="2016-05" db="EMBL/GenBank/DDBJ databases">
        <title>Genome sequencing of Vitellibacter soesokkakensis RSSK-12.</title>
        <authorList>
            <person name="Thevarajoo S."/>
            <person name="Selvaratnam C."/>
            <person name="Goh K.M."/>
            <person name="Chan K.-G."/>
            <person name="Chong C.S."/>
        </authorList>
    </citation>
    <scope>NUCLEOTIDE SEQUENCE [LARGE SCALE GENOMIC DNA]</scope>
    <source>
        <strain evidence="2 3">RSSK-12</strain>
    </source>
</reference>
<gene>
    <name evidence="2" type="ORF">A7A78_05145</name>
</gene>
<name>A0A1A9LBI6_9FLAO</name>
<feature type="domain" description="DUF4301" evidence="1">
    <location>
        <begin position="4"/>
        <end position="506"/>
    </location>
</feature>
<evidence type="ECO:0000259" key="1">
    <source>
        <dbReference type="Pfam" id="PF14134"/>
    </source>
</evidence>
<keyword evidence="2" id="KW-0808">Transferase</keyword>
<evidence type="ECO:0000313" key="2">
    <source>
        <dbReference type="EMBL" id="OAD90630.1"/>
    </source>
</evidence>
<comment type="caution">
    <text evidence="2">The sequence shown here is derived from an EMBL/GenBank/DDBJ whole genome shotgun (WGS) entry which is preliminary data.</text>
</comment>
<organism evidence="2 3">
    <name type="scientific">Aequorivita soesokkakensis</name>
    <dbReference type="NCBI Taxonomy" id="1385699"/>
    <lineage>
        <taxon>Bacteria</taxon>
        <taxon>Pseudomonadati</taxon>
        <taxon>Bacteroidota</taxon>
        <taxon>Flavobacteriia</taxon>
        <taxon>Flavobacteriales</taxon>
        <taxon>Flavobacteriaceae</taxon>
        <taxon>Aequorivita</taxon>
    </lineage>
</organism>
<dbReference type="OrthoDB" id="5572060at2"/>
<dbReference type="RefSeq" id="WP_068762538.1">
    <property type="nucleotide sequence ID" value="NZ_LXIE01000034.1"/>
</dbReference>
<dbReference type="EMBL" id="LXIE01000034">
    <property type="protein sequence ID" value="OAD90630.1"/>
    <property type="molecule type" value="Genomic_DNA"/>
</dbReference>
<dbReference type="Pfam" id="PF14134">
    <property type="entry name" value="DUF4301"/>
    <property type="match status" value="1"/>
</dbReference>
<evidence type="ECO:0000313" key="3">
    <source>
        <dbReference type="Proteomes" id="UP000077552"/>
    </source>
</evidence>
<sequence>MFTDKNLQQIKNHGLSEAKVARQLEIFKEGIPFANVVEPASADNGIVVFSETEQRHFAALFEAEKDRLDLLKFVPASGAATRMFKFLHQFLESYDFNNEDIDVFLQKQENRNLKIFFESIENFAFSSLVKEKLEAKFPDFENFEKGKRYYFFVKEMLEENGLNFSNTPKGLVPFHKYDEDYVTAFGEQLYEAAFYASSNGIANLHFTVSAEHEEKFKKRYEEIQETVENKTGVRFNISYSFQKKETDTVAANTENKAFLDENDDLVFRPSGHGALLENLNEVDADIVFIKNIDNVVSQNYVETIAFQKKVLAGKLLSLQQKIFGFVEKLHAANPSEEVLKNASEFISEELFIKNTPIYKEAILKILERPIRVCGVVENTGAPGGGPFLIKDKNGNLSYQIVEMSQIDKNNTQQKVLVEKATHFNPVDLVCGLRNYKGKKYDLLKFSDPDTGFISHKSYYGKPIKALELPGLWNGAMANWNTVFVEVPLITFNPVKTVNDLLNTEHQPQ</sequence>
<proteinExistence type="predicted"/>
<dbReference type="STRING" id="1385699.A7A78_05145"/>
<keyword evidence="3" id="KW-1185">Reference proteome</keyword>
<dbReference type="AlphaFoldDB" id="A0A1A9LBI6"/>